<dbReference type="GO" id="GO:0016874">
    <property type="term" value="F:ligase activity"/>
    <property type="evidence" value="ECO:0007669"/>
    <property type="project" value="UniProtKB-UniRule"/>
</dbReference>
<keyword evidence="1 2" id="KW-0436">Ligase</keyword>
<dbReference type="PIRSF" id="PIRSF012535">
    <property type="entry name" value="UCP012535"/>
    <property type="match status" value="1"/>
</dbReference>
<dbReference type="InterPro" id="IPR011199">
    <property type="entry name" value="Bacillithiol_biosynth_BshC"/>
</dbReference>
<evidence type="ECO:0000256" key="1">
    <source>
        <dbReference type="ARBA" id="ARBA00022598"/>
    </source>
</evidence>
<comment type="function">
    <text evidence="2">Involved in bacillithiol (BSH) biosynthesis. May catalyze the last step of the pathway, the addition of cysteine to glucosamine malate (GlcN-Mal) to generate BSH.</text>
</comment>
<dbReference type="InterPro" id="IPR055399">
    <property type="entry name" value="CC_BshC"/>
</dbReference>
<dbReference type="HAMAP" id="MF_01867">
    <property type="entry name" value="BshC"/>
    <property type="match status" value="1"/>
</dbReference>
<evidence type="ECO:0000259" key="4">
    <source>
        <dbReference type="Pfam" id="PF24850"/>
    </source>
</evidence>
<feature type="coiled-coil region" evidence="2">
    <location>
        <begin position="178"/>
        <end position="205"/>
    </location>
</feature>
<gene>
    <name evidence="2" type="primary">bshC</name>
    <name evidence="5" type="ORF">AM231_04140</name>
</gene>
<protein>
    <recommendedName>
        <fullName evidence="2">Putative cysteine ligase BshC</fullName>
        <ecNumber evidence="2">6.-.-.-</ecNumber>
    </recommendedName>
</protein>
<keyword evidence="6" id="KW-1185">Reference proteome</keyword>
<dbReference type="Proteomes" id="UP000036932">
    <property type="component" value="Unassembled WGS sequence"/>
</dbReference>
<accession>A0A0M1P1T5</accession>
<evidence type="ECO:0000313" key="5">
    <source>
        <dbReference type="EMBL" id="KOR88421.1"/>
    </source>
</evidence>
<dbReference type="InterPro" id="IPR055398">
    <property type="entry name" value="Rossmann-like_BshC"/>
</dbReference>
<dbReference type="NCBIfam" id="TIGR03998">
    <property type="entry name" value="thiol_BshC"/>
    <property type="match status" value="1"/>
</dbReference>
<evidence type="ECO:0000313" key="6">
    <source>
        <dbReference type="Proteomes" id="UP000036932"/>
    </source>
</evidence>
<evidence type="ECO:0000256" key="2">
    <source>
        <dbReference type="HAMAP-Rule" id="MF_01867"/>
    </source>
</evidence>
<reference evidence="6" key="1">
    <citation type="submission" date="2015-08" db="EMBL/GenBank/DDBJ databases">
        <title>Genome sequencing project for genomic taxonomy and phylogenomics of Bacillus-like bacteria.</title>
        <authorList>
            <person name="Liu B."/>
            <person name="Wang J."/>
            <person name="Zhu Y."/>
            <person name="Liu G."/>
            <person name="Chen Q."/>
            <person name="Chen Z."/>
            <person name="Lan J."/>
            <person name="Che J."/>
            <person name="Ge C."/>
            <person name="Shi H."/>
            <person name="Pan Z."/>
            <person name="Liu X."/>
        </authorList>
    </citation>
    <scope>NUCLEOTIDE SEQUENCE [LARGE SCALE GENOMIC DNA]</scope>
    <source>
        <strain evidence="6">FJAT-22460</strain>
    </source>
</reference>
<dbReference type="Pfam" id="PF24850">
    <property type="entry name" value="CC_BshC"/>
    <property type="match status" value="1"/>
</dbReference>
<dbReference type="OrthoDB" id="9765151at2"/>
<dbReference type="EMBL" id="LIUT01000001">
    <property type="protein sequence ID" value="KOR88421.1"/>
    <property type="molecule type" value="Genomic_DNA"/>
</dbReference>
<feature type="domain" description="Bacillithiol biosynthesis BshC N-terminal Rossmann-like" evidence="3">
    <location>
        <begin position="9"/>
        <end position="383"/>
    </location>
</feature>
<sequence length="543" mass="62515">MNIVPEPLSLASQLAHDYLHHFERVSGFYGEDYRGEQGYAERARWLDLSEDKRVSRKALTDCLRMYNTKHNDHPAVHKSLQLLEQPGTLTMVGGQQSGLFTGPLLVVYKAMTVIQAARDAEERLNRAVVPVFWIAGEDHDWDEANHTYFLSQDQKLSKIKLEAKDGLRTSVSYTDVAEEDWSEMLKELQNQLADSEFKADLLKLARETFNESANLSEAFAKFMSRMFGKYGLILLDSADPALRELEVSVFESLITRNESLGLSYHQAARDIAGLGYEVQADVSENGANLFYLHEGRRLLLYREGRMFTDRKGLVSLTDEELLRDLNQHPERFSNNVLTRPIMQDSLLPVLGTILGPGEISYWAITRYAFTDLGLQMPLIIPRMSFSIVDETISKLMGRYRLSFNDVQHRLSEKREAWLASKDELNLEARFDQTRKQFEELYQPLIEDLGRMQMGLLKLGQTNKNKILGQMDYLLTKSRNALELQHKAALAQWNRIEQTLLPEGKPQERVYNILEYMNRYGMNLVDRLMEIPYEASGIHRVVYV</sequence>
<keyword evidence="2" id="KW-0175">Coiled coil</keyword>
<dbReference type="Pfam" id="PF10079">
    <property type="entry name" value="Rossmann-like_BshC"/>
    <property type="match status" value="1"/>
</dbReference>
<dbReference type="AlphaFoldDB" id="A0A0M1P1T5"/>
<feature type="domain" description="Bacillithiol biosynthesis BshC C-terminal coiled-coil" evidence="4">
    <location>
        <begin position="387"/>
        <end position="542"/>
    </location>
</feature>
<dbReference type="PATRIC" id="fig|1705565.3.peg.2709"/>
<dbReference type="EC" id="6.-.-.-" evidence="2"/>
<organism evidence="5 6">
    <name type="scientific">Paenibacillus solani</name>
    <dbReference type="NCBI Taxonomy" id="1705565"/>
    <lineage>
        <taxon>Bacteria</taxon>
        <taxon>Bacillati</taxon>
        <taxon>Bacillota</taxon>
        <taxon>Bacilli</taxon>
        <taxon>Bacillales</taxon>
        <taxon>Paenibacillaceae</taxon>
        <taxon>Paenibacillus</taxon>
    </lineage>
</organism>
<proteinExistence type="inferred from homology"/>
<comment type="caution">
    <text evidence="5">The sequence shown here is derived from an EMBL/GenBank/DDBJ whole genome shotgun (WGS) entry which is preliminary data.</text>
</comment>
<dbReference type="RefSeq" id="WP_054401438.1">
    <property type="nucleotide sequence ID" value="NZ_LIUT01000001.1"/>
</dbReference>
<name>A0A0M1P1T5_9BACL</name>
<evidence type="ECO:0000259" key="3">
    <source>
        <dbReference type="Pfam" id="PF10079"/>
    </source>
</evidence>
<comment type="similarity">
    <text evidence="2">Belongs to the BshC family.</text>
</comment>